<dbReference type="Proteomes" id="UP000515135">
    <property type="component" value="Unplaced"/>
</dbReference>
<evidence type="ECO:0000313" key="3">
    <source>
        <dbReference type="Proteomes" id="UP000515135"/>
    </source>
</evidence>
<dbReference type="RefSeq" id="XP_019641062.1">
    <property type="nucleotide sequence ID" value="XM_019785503.1"/>
</dbReference>
<dbReference type="KEGG" id="bbel:109482677"/>
<evidence type="ECO:0000259" key="2">
    <source>
        <dbReference type="Pfam" id="PF20700"/>
    </source>
</evidence>
<sequence length="684" mass="76547">MPRKKKNKEKRGRPFIPGHTPWNKGCVVEREKVTSSYCRPTQDQEGLYINRDRKGNILPTDTETLNEAGTLMVLRTTQLPGSKISRLLGDKTDGDEVEGYRLWHAKTTVKALYSLQREHDELRPDCKCMLRLSAQGERKKGLATQETLVCDNCGYESPRTKFYTEVPMEGPGAKTAVPNRAVQVAMFNSPVGPTVVREMAAALDMPVPTRSGLQEGANKYSELMVQENEADMQSWRETVADIHVQKGNPPDSGIPVEGDTKYQSPLRSARTKKPGQPSSNSVSTIAENVTPKKLVIGTHVRNKICQTRNYNEGCGNPVPPHKCPANISEDTVIGDERQAGRDMGKKLLSGPVKTLVSETTTDGDGDFAAGLQEVMMEEAGQKVRAFSDTVHLCKAIRGRVSRATWSKQMFPGNDQQERNRNRDRFGNDLSKRLNAEHKAARKKIGDNKRKMEKKMKRLMQALPYCYEGDHSRCYEGSLICRHPRKWTFPDLPEKVKGNIHPNDTDLKVLAGIMEVRLGKKALKRTRKSRTTNRVESVNRQLAKTCPKNVVYSSTLEGRVASAVHASNNGTGRSIALKRAAANIPFSPDSAVVPALEGMEKKQEYHRSYKMEVTNKKRQQAKVKKRYANYDIRKEQGTYKSKTVAVAGQSKGKGKALRKKVKKRMIEHSYSRAAEEESSSEYSEG</sequence>
<dbReference type="Pfam" id="PF20700">
    <property type="entry name" value="Mutator"/>
    <property type="match status" value="1"/>
</dbReference>
<accession>A0A6P5ACN7</accession>
<dbReference type="InterPro" id="IPR049012">
    <property type="entry name" value="Mutator_transp_dom"/>
</dbReference>
<feature type="compositionally biased region" description="Basic residues" evidence="1">
    <location>
        <begin position="651"/>
        <end position="662"/>
    </location>
</feature>
<feature type="compositionally biased region" description="Acidic residues" evidence="1">
    <location>
        <begin position="675"/>
        <end position="684"/>
    </location>
</feature>
<feature type="compositionally biased region" description="Basic and acidic residues" evidence="1">
    <location>
        <begin position="663"/>
        <end position="674"/>
    </location>
</feature>
<evidence type="ECO:0000313" key="4">
    <source>
        <dbReference type="RefSeq" id="XP_019641062.1"/>
    </source>
</evidence>
<reference evidence="4" key="1">
    <citation type="submission" date="2025-08" db="UniProtKB">
        <authorList>
            <consortium name="RefSeq"/>
        </authorList>
    </citation>
    <scope>IDENTIFICATION</scope>
    <source>
        <tissue evidence="4">Gonad</tissue>
    </source>
</reference>
<proteinExistence type="predicted"/>
<organism evidence="3 4">
    <name type="scientific">Branchiostoma belcheri</name>
    <name type="common">Amphioxus</name>
    <dbReference type="NCBI Taxonomy" id="7741"/>
    <lineage>
        <taxon>Eukaryota</taxon>
        <taxon>Metazoa</taxon>
        <taxon>Chordata</taxon>
        <taxon>Cephalochordata</taxon>
        <taxon>Leptocardii</taxon>
        <taxon>Amphioxiformes</taxon>
        <taxon>Branchiostomatidae</taxon>
        <taxon>Branchiostoma</taxon>
    </lineage>
</organism>
<name>A0A6P5ACN7_BRABE</name>
<feature type="region of interest" description="Disordered" evidence="1">
    <location>
        <begin position="645"/>
        <end position="684"/>
    </location>
</feature>
<dbReference type="AlphaFoldDB" id="A0A6P5ACN7"/>
<feature type="region of interest" description="Disordered" evidence="1">
    <location>
        <begin position="244"/>
        <end position="283"/>
    </location>
</feature>
<dbReference type="OrthoDB" id="6122456at2759"/>
<protein>
    <submittedName>
        <fullName evidence="4">Uncharacterized protein LOC109482677</fullName>
    </submittedName>
</protein>
<keyword evidence="3" id="KW-1185">Reference proteome</keyword>
<gene>
    <name evidence="4" type="primary">LOC109482677</name>
</gene>
<dbReference type="GeneID" id="109482677"/>
<evidence type="ECO:0000256" key="1">
    <source>
        <dbReference type="SAM" id="MobiDB-lite"/>
    </source>
</evidence>
<feature type="domain" description="Mutator-like transposase" evidence="2">
    <location>
        <begin position="99"/>
        <end position="480"/>
    </location>
</feature>